<dbReference type="PANTHER" id="PTHR39158">
    <property type="entry name" value="OS08G0560600 PROTEIN"/>
    <property type="match status" value="1"/>
</dbReference>
<dbReference type="PANTHER" id="PTHR39158:SF1">
    <property type="entry name" value="DNAJ HOMOLOG SUBFAMILY C MEMBER 28"/>
    <property type="match status" value="1"/>
</dbReference>
<feature type="domain" description="DnaJ homologue subfamily C member 28 conserved" evidence="1">
    <location>
        <begin position="8"/>
        <end position="73"/>
    </location>
</feature>
<dbReference type="AlphaFoldDB" id="A0A484HG63"/>
<sequence length="120" mass="13994">MFSGFEKIVEERIRQSLEKGEFDNLPGSGKPLSDEDASIPEDLRMAYKILKNAGCLPPEIELKKKIAETRDLMENMEETGERYRMLKKLNFLIMKLNSMRRSSPDFEMPQAYMEKISEKL</sequence>
<dbReference type="InterPro" id="IPR052573">
    <property type="entry name" value="DnaJ_C_subfamily_28"/>
</dbReference>
<organism evidence="2">
    <name type="scientific">uncultured Desulfobacteraceae bacterium</name>
    <dbReference type="NCBI Taxonomy" id="218296"/>
    <lineage>
        <taxon>Bacteria</taxon>
        <taxon>Pseudomonadati</taxon>
        <taxon>Thermodesulfobacteriota</taxon>
        <taxon>Desulfobacteria</taxon>
        <taxon>Desulfobacterales</taxon>
        <taxon>Desulfobacteraceae</taxon>
        <taxon>environmental samples</taxon>
    </lineage>
</organism>
<protein>
    <submittedName>
        <fullName evidence="2">Molecular chaperone DnaJ</fullName>
    </submittedName>
</protein>
<evidence type="ECO:0000259" key="1">
    <source>
        <dbReference type="Pfam" id="PF09350"/>
    </source>
</evidence>
<dbReference type="EMBL" id="CAACVI010000023">
    <property type="protein sequence ID" value="VEN74249.1"/>
    <property type="molecule type" value="Genomic_DNA"/>
</dbReference>
<proteinExistence type="predicted"/>
<reference evidence="2" key="1">
    <citation type="submission" date="2019-01" db="EMBL/GenBank/DDBJ databases">
        <authorList>
            <consortium name="Genoscope - CEA"/>
            <person name="William W."/>
        </authorList>
    </citation>
    <scope>NUCLEOTIDE SEQUENCE</scope>
    <source>
        <strain evidence="2">CR-1</strain>
    </source>
</reference>
<dbReference type="Pfam" id="PF09350">
    <property type="entry name" value="DJC28_CD"/>
    <property type="match status" value="1"/>
</dbReference>
<name>A0A484HG63_9BACT</name>
<dbReference type="InterPro" id="IPR018961">
    <property type="entry name" value="DnaJ_homolog_subfam-C_membr-28"/>
</dbReference>
<accession>A0A484HG63</accession>
<gene>
    <name evidence="2" type="ORF">EPICR_30184</name>
</gene>
<evidence type="ECO:0000313" key="2">
    <source>
        <dbReference type="EMBL" id="VEN74249.1"/>
    </source>
</evidence>